<keyword evidence="7" id="KW-1185">Reference proteome</keyword>
<dbReference type="OMA" id="MGTDWKI"/>
<dbReference type="FunFam" id="1.20.1270.10:FF:000001">
    <property type="entry name" value="Molecular chaperone DnaK"/>
    <property type="match status" value="1"/>
</dbReference>
<dbReference type="SUPFAM" id="SSF100920">
    <property type="entry name" value="Heat shock protein 70kD (HSP70), peptide-binding domain"/>
    <property type="match status" value="1"/>
</dbReference>
<dbReference type="SUPFAM" id="SSF53067">
    <property type="entry name" value="Actin-like ATPase domain"/>
    <property type="match status" value="2"/>
</dbReference>
<keyword evidence="1 3" id="KW-0547">Nucleotide-binding</keyword>
<dbReference type="InterPro" id="IPR018181">
    <property type="entry name" value="Heat_shock_70_CS"/>
</dbReference>
<dbReference type="InterPro" id="IPR043129">
    <property type="entry name" value="ATPase_NBD"/>
</dbReference>
<organism evidence="6 7">
    <name type="scientific">Babesia bigemina</name>
    <dbReference type="NCBI Taxonomy" id="5866"/>
    <lineage>
        <taxon>Eukaryota</taxon>
        <taxon>Sar</taxon>
        <taxon>Alveolata</taxon>
        <taxon>Apicomplexa</taxon>
        <taxon>Aconoidasida</taxon>
        <taxon>Piroplasmida</taxon>
        <taxon>Babesiidae</taxon>
        <taxon>Babesia</taxon>
    </lineage>
</organism>
<dbReference type="PROSITE" id="PS01036">
    <property type="entry name" value="HSP70_3"/>
    <property type="match status" value="1"/>
</dbReference>
<dbReference type="FunFam" id="3.90.640.10:FF:000003">
    <property type="entry name" value="Molecular chaperone DnaK"/>
    <property type="match status" value="1"/>
</dbReference>
<dbReference type="Gene3D" id="2.60.34.10">
    <property type="entry name" value="Substrate Binding Domain Of DNAk, Chain A, domain 1"/>
    <property type="match status" value="1"/>
</dbReference>
<dbReference type="PROSITE" id="PS00297">
    <property type="entry name" value="HSP70_1"/>
    <property type="match status" value="1"/>
</dbReference>
<gene>
    <name evidence="6" type="ORF">BBBOND_0100100</name>
</gene>
<name>A0A061CYE1_BABBI</name>
<feature type="region of interest" description="Disordered" evidence="5">
    <location>
        <begin position="624"/>
        <end position="654"/>
    </location>
</feature>
<dbReference type="NCBIfam" id="NF003520">
    <property type="entry name" value="PRK05183.1"/>
    <property type="match status" value="1"/>
</dbReference>
<dbReference type="KEGG" id="bbig:BBBOND_0100100"/>
<dbReference type="EMBL" id="LK391707">
    <property type="protein sequence ID" value="CDR93681.1"/>
    <property type="molecule type" value="Genomic_DNA"/>
</dbReference>
<dbReference type="Gene3D" id="3.90.640.10">
    <property type="entry name" value="Actin, Chain A, domain 4"/>
    <property type="match status" value="1"/>
</dbReference>
<dbReference type="FunFam" id="2.60.34.10:FF:000014">
    <property type="entry name" value="Chaperone protein DnaK HSP70"/>
    <property type="match status" value="1"/>
</dbReference>
<dbReference type="GO" id="GO:0140662">
    <property type="term" value="F:ATP-dependent protein folding chaperone"/>
    <property type="evidence" value="ECO:0007669"/>
    <property type="project" value="InterPro"/>
</dbReference>
<dbReference type="InterPro" id="IPR029048">
    <property type="entry name" value="HSP70_C_sf"/>
</dbReference>
<keyword evidence="4" id="KW-0175">Coiled coil</keyword>
<evidence type="ECO:0000313" key="6">
    <source>
        <dbReference type="EMBL" id="CDR93681.1"/>
    </source>
</evidence>
<dbReference type="PROSITE" id="PS00329">
    <property type="entry name" value="HSP70_2"/>
    <property type="match status" value="1"/>
</dbReference>
<feature type="coiled-coil region" evidence="4">
    <location>
        <begin position="584"/>
        <end position="611"/>
    </location>
</feature>
<dbReference type="Gene3D" id="1.20.1270.10">
    <property type="match status" value="1"/>
</dbReference>
<dbReference type="HAMAP" id="MF_00332">
    <property type="entry name" value="DnaK"/>
    <property type="match status" value="1"/>
</dbReference>
<dbReference type="FunFam" id="3.30.420.40:FF:000004">
    <property type="entry name" value="Molecular chaperone DnaK"/>
    <property type="match status" value="1"/>
</dbReference>
<dbReference type="NCBIfam" id="TIGR02350">
    <property type="entry name" value="prok_dnaK"/>
    <property type="match status" value="1"/>
</dbReference>
<evidence type="ECO:0000313" key="7">
    <source>
        <dbReference type="Proteomes" id="UP000033188"/>
    </source>
</evidence>
<evidence type="ECO:0000256" key="5">
    <source>
        <dbReference type="SAM" id="MobiDB-lite"/>
    </source>
</evidence>
<dbReference type="InterPro" id="IPR012725">
    <property type="entry name" value="Chaperone_DnaK"/>
</dbReference>
<dbReference type="CDD" id="cd11733">
    <property type="entry name" value="ASKHA_NBD_HSP70_HSPA9"/>
    <property type="match status" value="1"/>
</dbReference>
<comment type="similarity">
    <text evidence="3">Belongs to the heat shock protein 70 family.</text>
</comment>
<evidence type="ECO:0000256" key="4">
    <source>
        <dbReference type="SAM" id="Coils"/>
    </source>
</evidence>
<dbReference type="Pfam" id="PF00012">
    <property type="entry name" value="HSP70"/>
    <property type="match status" value="1"/>
</dbReference>
<dbReference type="NCBIfam" id="NF001413">
    <property type="entry name" value="PRK00290.1"/>
    <property type="match status" value="1"/>
</dbReference>
<dbReference type="VEuPathDB" id="PiroplasmaDB:BBBOND_0100100"/>
<dbReference type="Proteomes" id="UP000033188">
    <property type="component" value="Chromosome 1"/>
</dbReference>
<dbReference type="GeneID" id="24562222"/>
<dbReference type="GO" id="GO:0005524">
    <property type="term" value="F:ATP binding"/>
    <property type="evidence" value="ECO:0007669"/>
    <property type="project" value="UniProtKB-KW"/>
</dbReference>
<dbReference type="STRING" id="5866.A0A061CYE1"/>
<feature type="compositionally biased region" description="Polar residues" evidence="5">
    <location>
        <begin position="626"/>
        <end position="641"/>
    </location>
</feature>
<keyword evidence="6" id="KW-0346">Stress response</keyword>
<feature type="coiled-coil region" evidence="4">
    <location>
        <begin position="281"/>
        <end position="308"/>
    </location>
</feature>
<dbReference type="RefSeq" id="XP_012765867.1">
    <property type="nucleotide sequence ID" value="XM_012910413.1"/>
</dbReference>
<evidence type="ECO:0000256" key="2">
    <source>
        <dbReference type="ARBA" id="ARBA00022840"/>
    </source>
</evidence>
<keyword evidence="2 3" id="KW-0067">ATP-binding</keyword>
<dbReference type="InterPro" id="IPR013126">
    <property type="entry name" value="Hsp_70_fam"/>
</dbReference>
<evidence type="ECO:0000256" key="1">
    <source>
        <dbReference type="ARBA" id="ARBA00022741"/>
    </source>
</evidence>
<dbReference type="OrthoDB" id="2401965at2759"/>
<dbReference type="InterPro" id="IPR029047">
    <property type="entry name" value="HSP70_peptide-bd_sf"/>
</dbReference>
<protein>
    <submittedName>
        <fullName evidence="6">Heat shock protein 70, putative</fullName>
    </submittedName>
</protein>
<dbReference type="PANTHER" id="PTHR19375">
    <property type="entry name" value="HEAT SHOCK PROTEIN 70KDA"/>
    <property type="match status" value="1"/>
</dbReference>
<evidence type="ECO:0000256" key="3">
    <source>
        <dbReference type="RuleBase" id="RU003322"/>
    </source>
</evidence>
<dbReference type="AlphaFoldDB" id="A0A061CYE1"/>
<proteinExistence type="inferred from homology"/>
<reference evidence="7" key="1">
    <citation type="journal article" date="2014" name="Nucleic Acids Res.">
        <title>The evolutionary dynamics of variant antigen genes in Babesia reveal a history of genomic innovation underlying host-parasite interaction.</title>
        <authorList>
            <person name="Jackson A.P."/>
            <person name="Otto T.D."/>
            <person name="Darby A."/>
            <person name="Ramaprasad A."/>
            <person name="Xia D."/>
            <person name="Echaide I.E."/>
            <person name="Farber M."/>
            <person name="Gahlot S."/>
            <person name="Gamble J."/>
            <person name="Gupta D."/>
            <person name="Gupta Y."/>
            <person name="Jackson L."/>
            <person name="Malandrin L."/>
            <person name="Malas T.B."/>
            <person name="Moussa E."/>
            <person name="Nair M."/>
            <person name="Reid A.J."/>
            <person name="Sanders M."/>
            <person name="Sharma J."/>
            <person name="Tracey A."/>
            <person name="Quail M.A."/>
            <person name="Weir W."/>
            <person name="Wastling J.M."/>
            <person name="Hall N."/>
            <person name="Willadsen P."/>
            <person name="Lingelbach K."/>
            <person name="Shiels B."/>
            <person name="Tait A."/>
            <person name="Berriman M."/>
            <person name="Allred D.R."/>
            <person name="Pain A."/>
        </authorList>
    </citation>
    <scope>NUCLEOTIDE SEQUENCE [LARGE SCALE GENOMIC DNA]</scope>
    <source>
        <strain evidence="7">Bond</strain>
    </source>
</reference>
<dbReference type="Gene3D" id="3.30.420.40">
    <property type="match status" value="2"/>
</dbReference>
<dbReference type="SUPFAM" id="SSF100934">
    <property type="entry name" value="Heat shock protein 70kD (HSP70), C-terminal subdomain"/>
    <property type="match status" value="1"/>
</dbReference>
<dbReference type="PRINTS" id="PR00301">
    <property type="entry name" value="HEATSHOCK70"/>
</dbReference>
<sequence length="654" mass="71466">MSFLSRLFAFGSPAYRNVLAHRKLTTSRLLRSKVQGDVVGIDLGTTNSCVAVMEGSHPKVIENSEGMRTTPSVVAFTDDGQRLVGVVAKRQAVTNPENTVFATKRFIGRRFDDDVTKKEQKTLPYKIVRASNGDAWIEAQGKQYSPSQIGACILSKMKETAESHLGRKVGKAVITVPAYFNDSQRQATKDAGKIAGLDVLRIINEPTAAALAFGLEKNDGKTIAVYDLGGGTFDISILEILGGVFEVKATNGNTSLGGEDFDQRILQYLIAEFKKQQGIDLTNDKLALQRLREAAESAKVELSSKTQTEINLPFITADMTGPKHMQFKLTRAKLEEICDDLLKGTIEPCEKCLKDAGIGAKDLNDIILVGGMTRMPRVSDIVQRIFGKEASKSVNPDEAVAMGAAIQAGVLKGEIKDLLLLDVCPLSLGIETLGGVFTRLINRNTTIPTKKSQVFSTAADNQTQVGIKVYQGERGMAADNQLLGQFELVGIPPAPRGVPQIEVTFDVDANGIMNISAVDKSTGRKQEITIQSSGGLSDEQVERMVKDAEAFKQSDEQRKQLVDARNDAETLCYSVEKQLSDFKDKISEDDKKALEEQLSELRQQMSSEDLDRLKDSHKRLQELSWKVSQQMYQSNQQSGDKGSSEGDAGSENKS</sequence>
<accession>A0A061CYE1</accession>
<dbReference type="GO" id="GO:0051082">
    <property type="term" value="F:unfolded protein binding"/>
    <property type="evidence" value="ECO:0007669"/>
    <property type="project" value="InterPro"/>
</dbReference>